<keyword evidence="5" id="KW-1185">Reference proteome</keyword>
<dbReference type="Gene3D" id="3.40.50.720">
    <property type="entry name" value="NAD(P)-binding Rossmann-like Domain"/>
    <property type="match status" value="1"/>
</dbReference>
<keyword evidence="2" id="KW-0560">Oxidoreductase</keyword>
<dbReference type="SUPFAM" id="SSF51735">
    <property type="entry name" value="NAD(P)-binding Rossmann-fold domains"/>
    <property type="match status" value="1"/>
</dbReference>
<reference evidence="4 5" key="1">
    <citation type="journal article" date="2009" name="Stand. Genomic Sci.">
        <title>Complete genome sequence of Pedobacter heparinus type strain (HIM 762-3).</title>
        <authorList>
            <person name="Han C."/>
            <person name="Spring S."/>
            <person name="Lapidus A."/>
            <person name="Del Rio T.G."/>
            <person name="Tice H."/>
            <person name="Copeland A."/>
            <person name="Cheng J.F."/>
            <person name="Lucas S."/>
            <person name="Chen F."/>
            <person name="Nolan M."/>
            <person name="Bruce D."/>
            <person name="Goodwin L."/>
            <person name="Pitluck S."/>
            <person name="Ivanova N."/>
            <person name="Mavromatis K."/>
            <person name="Mikhailova N."/>
            <person name="Pati A."/>
            <person name="Chen A."/>
            <person name="Palaniappan K."/>
            <person name="Land M."/>
            <person name="Hauser L."/>
            <person name="Chang Y.J."/>
            <person name="Jeffries C.C."/>
            <person name="Saunders E."/>
            <person name="Chertkov O."/>
            <person name="Brettin T."/>
            <person name="Goker M."/>
            <person name="Rohde M."/>
            <person name="Bristow J."/>
            <person name="Eisen J.A."/>
            <person name="Markowitz V."/>
            <person name="Hugenholtz P."/>
            <person name="Kyrpides N.C."/>
            <person name="Klenk H.P."/>
            <person name="Detter J.C."/>
        </authorList>
    </citation>
    <scope>NUCLEOTIDE SEQUENCE [LARGE SCALE GENOMIC DNA]</scope>
    <source>
        <strain evidence="5">ATCC 13125 / DSM 2366 / CIP 104194 / JCM 7457 / NBRC 12017 / NCIMB 9290 / NRRL B-14731 / HIM 762-3</strain>
    </source>
</reference>
<name>C6XV70_PEDHD</name>
<dbReference type="Pfam" id="PF00106">
    <property type="entry name" value="adh_short"/>
    <property type="match status" value="1"/>
</dbReference>
<dbReference type="eggNOG" id="COG4221">
    <property type="taxonomic scope" value="Bacteria"/>
</dbReference>
<gene>
    <name evidence="4" type="ordered locus">Phep_1725</name>
</gene>
<accession>C6XV70</accession>
<sequence length="274" mass="30472">MQQQYADYPTSGFNTFLINTKAMDSLTTYLPRSVKGKRVLITGGTTGIGRATAILLASQGARIMTFGRNQQPLDETMEAIRRLDQETECLGMIADIADQKDISRIFEMVDSQFKGLDILINNAALSYESIMEGTYMDWQYIVNTNLLGYMACCNEAVKRMKENTSSHIVNIGSISADERGKDSSVYVATKAGIQGFNEALRKEVNELGIKVSLIEPGLVGSDMIEEDSDEQRKKIAAMEMLKAEDIAMSVLYCLSQPQRCDVITLQIRPHLQII</sequence>
<dbReference type="InterPro" id="IPR036291">
    <property type="entry name" value="NAD(P)-bd_dom_sf"/>
</dbReference>
<dbReference type="GO" id="GO:0016616">
    <property type="term" value="F:oxidoreductase activity, acting on the CH-OH group of donors, NAD or NADP as acceptor"/>
    <property type="evidence" value="ECO:0007669"/>
    <property type="project" value="UniProtKB-ARBA"/>
</dbReference>
<evidence type="ECO:0000256" key="3">
    <source>
        <dbReference type="RuleBase" id="RU000363"/>
    </source>
</evidence>
<dbReference type="HOGENOM" id="CLU_010194_2_10_10"/>
<evidence type="ECO:0000256" key="1">
    <source>
        <dbReference type="ARBA" id="ARBA00006484"/>
    </source>
</evidence>
<protein>
    <submittedName>
        <fullName evidence="4">Short-chain dehydrogenase/reductase SDR</fullName>
    </submittedName>
</protein>
<comment type="similarity">
    <text evidence="1 3">Belongs to the short-chain dehydrogenases/reductases (SDR) family.</text>
</comment>
<organism evidence="4 5">
    <name type="scientific">Pedobacter heparinus (strain ATCC 13125 / DSM 2366 / CIP 104194 / JCM 7457 / NBRC 12017 / NCIMB 9290 / NRRL B-14731 / HIM 762-3)</name>
    <dbReference type="NCBI Taxonomy" id="485917"/>
    <lineage>
        <taxon>Bacteria</taxon>
        <taxon>Pseudomonadati</taxon>
        <taxon>Bacteroidota</taxon>
        <taxon>Sphingobacteriia</taxon>
        <taxon>Sphingobacteriales</taxon>
        <taxon>Sphingobacteriaceae</taxon>
        <taxon>Pedobacter</taxon>
    </lineage>
</organism>
<evidence type="ECO:0000313" key="5">
    <source>
        <dbReference type="Proteomes" id="UP000000852"/>
    </source>
</evidence>
<dbReference type="KEGG" id="phe:Phep_1725"/>
<evidence type="ECO:0000256" key="2">
    <source>
        <dbReference type="ARBA" id="ARBA00023002"/>
    </source>
</evidence>
<evidence type="ECO:0000313" key="4">
    <source>
        <dbReference type="EMBL" id="ACU03936.1"/>
    </source>
</evidence>
<proteinExistence type="inferred from homology"/>
<dbReference type="STRING" id="485917.Phep_1725"/>
<dbReference type="FunFam" id="3.40.50.720:FF:000047">
    <property type="entry name" value="NADP-dependent L-serine/L-allo-threonine dehydrogenase"/>
    <property type="match status" value="1"/>
</dbReference>
<dbReference type="InterPro" id="IPR020904">
    <property type="entry name" value="Sc_DH/Rdtase_CS"/>
</dbReference>
<dbReference type="Proteomes" id="UP000000852">
    <property type="component" value="Chromosome"/>
</dbReference>
<dbReference type="CDD" id="cd05233">
    <property type="entry name" value="SDR_c"/>
    <property type="match status" value="1"/>
</dbReference>
<dbReference type="PANTHER" id="PTHR43115">
    <property type="entry name" value="DEHYDROGENASE/REDUCTASE SDR FAMILY MEMBER 11"/>
    <property type="match status" value="1"/>
</dbReference>
<dbReference type="AlphaFoldDB" id="C6XV70"/>
<dbReference type="InterPro" id="IPR002347">
    <property type="entry name" value="SDR_fam"/>
</dbReference>
<dbReference type="EMBL" id="CP001681">
    <property type="protein sequence ID" value="ACU03936.1"/>
    <property type="molecule type" value="Genomic_DNA"/>
</dbReference>
<dbReference type="PROSITE" id="PS00061">
    <property type="entry name" value="ADH_SHORT"/>
    <property type="match status" value="1"/>
</dbReference>
<dbReference type="PRINTS" id="PR00080">
    <property type="entry name" value="SDRFAMILY"/>
</dbReference>
<dbReference type="PANTHER" id="PTHR43115:SF4">
    <property type="entry name" value="DEHYDROGENASE_REDUCTASE SDR FAMILY MEMBER 11"/>
    <property type="match status" value="1"/>
</dbReference>
<dbReference type="PRINTS" id="PR00081">
    <property type="entry name" value="GDHRDH"/>
</dbReference>